<name>A0A314YKV5_PRUYE</name>
<comment type="caution">
    <text evidence="2">The sequence shown here is derived from an EMBL/GenBank/DDBJ whole genome shotgun (WGS) entry which is preliminary data.</text>
</comment>
<accession>A0A314YKV5</accession>
<dbReference type="EMBL" id="PJQY01001130">
    <property type="protein sequence ID" value="PQQ05144.1"/>
    <property type="molecule type" value="Genomic_DNA"/>
</dbReference>
<evidence type="ECO:0000313" key="3">
    <source>
        <dbReference type="Proteomes" id="UP000250321"/>
    </source>
</evidence>
<dbReference type="Proteomes" id="UP000250321">
    <property type="component" value="Unassembled WGS sequence"/>
</dbReference>
<proteinExistence type="predicted"/>
<feature type="compositionally biased region" description="Basic and acidic residues" evidence="1">
    <location>
        <begin position="70"/>
        <end position="79"/>
    </location>
</feature>
<keyword evidence="3" id="KW-1185">Reference proteome</keyword>
<reference evidence="2 3" key="1">
    <citation type="submission" date="2018-02" db="EMBL/GenBank/DDBJ databases">
        <title>Draft genome of wild Prunus yedoensis var. nudiflora.</title>
        <authorList>
            <person name="Baek S."/>
            <person name="Kim J.-H."/>
            <person name="Choi K."/>
            <person name="Kim G.-B."/>
            <person name="Cho A."/>
            <person name="Jang H."/>
            <person name="Shin C.-H."/>
            <person name="Yu H.-J."/>
            <person name="Mun J.-H."/>
        </authorList>
    </citation>
    <scope>NUCLEOTIDE SEQUENCE [LARGE SCALE GENOMIC DNA]</scope>
    <source>
        <strain evidence="3">cv. Jeju island</strain>
        <tissue evidence="2">Leaf</tissue>
    </source>
</reference>
<evidence type="ECO:0000256" key="1">
    <source>
        <dbReference type="SAM" id="MobiDB-lite"/>
    </source>
</evidence>
<organism evidence="2 3">
    <name type="scientific">Prunus yedoensis var. nudiflora</name>
    <dbReference type="NCBI Taxonomy" id="2094558"/>
    <lineage>
        <taxon>Eukaryota</taxon>
        <taxon>Viridiplantae</taxon>
        <taxon>Streptophyta</taxon>
        <taxon>Embryophyta</taxon>
        <taxon>Tracheophyta</taxon>
        <taxon>Spermatophyta</taxon>
        <taxon>Magnoliopsida</taxon>
        <taxon>eudicotyledons</taxon>
        <taxon>Gunneridae</taxon>
        <taxon>Pentapetalae</taxon>
        <taxon>rosids</taxon>
        <taxon>fabids</taxon>
        <taxon>Rosales</taxon>
        <taxon>Rosaceae</taxon>
        <taxon>Amygdaloideae</taxon>
        <taxon>Amygdaleae</taxon>
        <taxon>Prunus</taxon>
    </lineage>
</organism>
<sequence>MSCDSTSPERFHVLHDHLTKGSSRIFMEFSVDGDVSGEVVGSSAEVEISRAGDENETGGSSIEGAFQLGQDDKMNQDSPGKDIFHKQFLLYRWFQQMSHMWVKSSKLKQLRMHFIMHMPLVWDS</sequence>
<protein>
    <submittedName>
        <fullName evidence="2">Protein FAR1-RELATED SEQUENCE 2</fullName>
    </submittedName>
</protein>
<dbReference type="AlphaFoldDB" id="A0A314YKV5"/>
<evidence type="ECO:0000313" key="2">
    <source>
        <dbReference type="EMBL" id="PQQ05144.1"/>
    </source>
</evidence>
<dbReference type="STRING" id="2094558.A0A314YKV5"/>
<feature type="region of interest" description="Disordered" evidence="1">
    <location>
        <begin position="47"/>
        <end position="79"/>
    </location>
</feature>
<gene>
    <name evidence="2" type="ORF">Pyn_24331</name>
</gene>